<dbReference type="Gene3D" id="1.10.510.10">
    <property type="entry name" value="Transferase(Phosphotransferase) domain 1"/>
    <property type="match status" value="1"/>
</dbReference>
<keyword evidence="4" id="KW-0418">Kinase</keyword>
<evidence type="ECO:0000259" key="3">
    <source>
        <dbReference type="PROSITE" id="PS50011"/>
    </source>
</evidence>
<comment type="caution">
    <text evidence="4">The sequence shown here is derived from an EMBL/GenBank/DDBJ whole genome shotgun (WGS) entry which is preliminary data.</text>
</comment>
<dbReference type="EMBL" id="JYDH01000341">
    <property type="protein sequence ID" value="KRY26762.1"/>
    <property type="molecule type" value="Genomic_DNA"/>
</dbReference>
<keyword evidence="2" id="KW-0732">Signal</keyword>
<dbReference type="Proteomes" id="UP000054776">
    <property type="component" value="Unassembled WGS sequence"/>
</dbReference>
<keyword evidence="5" id="KW-1185">Reference proteome</keyword>
<dbReference type="InParanoid" id="A0A0V1AQ58"/>
<dbReference type="eggNOG" id="KOG1164">
    <property type="taxonomic scope" value="Eukaryota"/>
</dbReference>
<evidence type="ECO:0000313" key="4">
    <source>
        <dbReference type="EMBL" id="KRY26762.1"/>
    </source>
</evidence>
<dbReference type="SMART" id="SM00220">
    <property type="entry name" value="S_TKc"/>
    <property type="match status" value="1"/>
</dbReference>
<keyword evidence="1" id="KW-0547">Nucleotide-binding</keyword>
<sequence length="182" mass="20763">MRKFSHFIAVLFAVWRLMPMLCNNLHFPDVIDNKWQVLQRLGAGGFGTVYEVSEVGNEESRFAAKGKSSRICQLIACGSDKNVNYIIMNLTGRNLKDYKNYFRGKDLPPVDALKISIQCIEVIREVHEAGFIHRDVKPENFAVEFTGSADKIYLLDFGIARQYRFKDGSLRPAQAIEQLTKN</sequence>
<dbReference type="InterPro" id="IPR050235">
    <property type="entry name" value="CK1_Ser-Thr_kinase"/>
</dbReference>
<feature type="chain" id="PRO_5006874697" evidence="2">
    <location>
        <begin position="23"/>
        <end position="182"/>
    </location>
</feature>
<feature type="binding site" evidence="1">
    <location>
        <position position="65"/>
    </location>
    <ligand>
        <name>ATP</name>
        <dbReference type="ChEBI" id="CHEBI:30616"/>
    </ligand>
</feature>
<organism evidence="4 5">
    <name type="scientific">Trichinella spiralis</name>
    <name type="common">Trichina worm</name>
    <dbReference type="NCBI Taxonomy" id="6334"/>
    <lineage>
        <taxon>Eukaryota</taxon>
        <taxon>Metazoa</taxon>
        <taxon>Ecdysozoa</taxon>
        <taxon>Nematoda</taxon>
        <taxon>Enoplea</taxon>
        <taxon>Dorylaimia</taxon>
        <taxon>Trichinellida</taxon>
        <taxon>Trichinellidae</taxon>
        <taxon>Trichinella</taxon>
    </lineage>
</organism>
<gene>
    <name evidence="4" type="primary">Ttbk1</name>
    <name evidence="4" type="ORF">T01_3379</name>
</gene>
<keyword evidence="1" id="KW-0067">ATP-binding</keyword>
<dbReference type="PROSITE" id="PS50011">
    <property type="entry name" value="PROTEIN_KINASE_DOM"/>
    <property type="match status" value="1"/>
</dbReference>
<dbReference type="OrthoDB" id="194358at2759"/>
<protein>
    <submittedName>
        <fullName evidence="4">Tau-tubulin kinase 1</fullName>
    </submittedName>
</protein>
<keyword evidence="4" id="KW-0808">Transferase</keyword>
<dbReference type="PROSITE" id="PS00107">
    <property type="entry name" value="PROTEIN_KINASE_ATP"/>
    <property type="match status" value="1"/>
</dbReference>
<name>A0A0V1AQ58_TRISP</name>
<feature type="signal peptide" evidence="2">
    <location>
        <begin position="1"/>
        <end position="22"/>
    </location>
</feature>
<dbReference type="InterPro" id="IPR017441">
    <property type="entry name" value="Protein_kinase_ATP_BS"/>
</dbReference>
<evidence type="ECO:0000256" key="2">
    <source>
        <dbReference type="SAM" id="SignalP"/>
    </source>
</evidence>
<feature type="domain" description="Protein kinase" evidence="3">
    <location>
        <begin position="35"/>
        <end position="182"/>
    </location>
</feature>
<dbReference type="Pfam" id="PF00069">
    <property type="entry name" value="Pkinase"/>
    <property type="match status" value="1"/>
</dbReference>
<dbReference type="InterPro" id="IPR000719">
    <property type="entry name" value="Prot_kinase_dom"/>
</dbReference>
<evidence type="ECO:0000313" key="5">
    <source>
        <dbReference type="Proteomes" id="UP000054776"/>
    </source>
</evidence>
<dbReference type="PANTHER" id="PTHR11909">
    <property type="entry name" value="CASEIN KINASE-RELATED"/>
    <property type="match status" value="1"/>
</dbReference>
<dbReference type="InterPro" id="IPR011009">
    <property type="entry name" value="Kinase-like_dom_sf"/>
</dbReference>
<dbReference type="SUPFAM" id="SSF56112">
    <property type="entry name" value="Protein kinase-like (PK-like)"/>
    <property type="match status" value="1"/>
</dbReference>
<dbReference type="GO" id="GO:0005524">
    <property type="term" value="F:ATP binding"/>
    <property type="evidence" value="ECO:0007669"/>
    <property type="project" value="UniProtKB-UniRule"/>
</dbReference>
<evidence type="ECO:0000256" key="1">
    <source>
        <dbReference type="PROSITE-ProRule" id="PRU10141"/>
    </source>
</evidence>
<dbReference type="AlphaFoldDB" id="A0A0V1AQ58"/>
<dbReference type="GO" id="GO:0004672">
    <property type="term" value="F:protein kinase activity"/>
    <property type="evidence" value="ECO:0007669"/>
    <property type="project" value="InterPro"/>
</dbReference>
<reference evidence="4 5" key="1">
    <citation type="submission" date="2015-01" db="EMBL/GenBank/DDBJ databases">
        <title>Evolution of Trichinella species and genotypes.</title>
        <authorList>
            <person name="Korhonen P.K."/>
            <person name="Edoardo P."/>
            <person name="Giuseppe L.R."/>
            <person name="Gasser R.B."/>
        </authorList>
    </citation>
    <scope>NUCLEOTIDE SEQUENCE [LARGE SCALE GENOMIC DNA]</scope>
    <source>
        <strain evidence="4">ISS3</strain>
    </source>
</reference>
<accession>A0A0V1AQ58</accession>
<proteinExistence type="predicted"/>